<evidence type="ECO:0000256" key="1">
    <source>
        <dbReference type="SAM" id="MobiDB-lite"/>
    </source>
</evidence>
<protein>
    <recommendedName>
        <fullName evidence="3">Inositol 1,4,5-trisphosphate/ryanodine receptor domain-containing protein</fullName>
    </recommendedName>
</protein>
<dbReference type="OrthoDB" id="8762487at2759"/>
<dbReference type="EMBL" id="JAAKFY010000002">
    <property type="protein sequence ID" value="KAF3860962.1"/>
    <property type="molecule type" value="Genomic_DNA"/>
</dbReference>
<evidence type="ECO:0000259" key="3">
    <source>
        <dbReference type="Pfam" id="PF08709"/>
    </source>
</evidence>
<dbReference type="InterPro" id="IPR014821">
    <property type="entry name" value="Ins145_P3_rcpt"/>
</dbReference>
<reference evidence="4 5" key="1">
    <citation type="submission" date="2020-03" db="EMBL/GenBank/DDBJ databases">
        <title>Dissostichus mawsoni Genome sequencing and assembly.</title>
        <authorList>
            <person name="Park H."/>
        </authorList>
    </citation>
    <scope>NUCLEOTIDE SEQUENCE [LARGE SCALE GENOMIC DNA]</scope>
    <source>
        <strain evidence="4">DM0001</strain>
        <tissue evidence="4">Muscle</tissue>
    </source>
</reference>
<accession>A0A7J5ZGL3</accession>
<name>A0A7J5ZGL3_DISMA</name>
<organism evidence="4 5">
    <name type="scientific">Dissostichus mawsoni</name>
    <name type="common">Antarctic cod</name>
    <dbReference type="NCBI Taxonomy" id="36200"/>
    <lineage>
        <taxon>Eukaryota</taxon>
        <taxon>Metazoa</taxon>
        <taxon>Chordata</taxon>
        <taxon>Craniata</taxon>
        <taxon>Vertebrata</taxon>
        <taxon>Euteleostomi</taxon>
        <taxon>Actinopterygii</taxon>
        <taxon>Neopterygii</taxon>
        <taxon>Teleostei</taxon>
        <taxon>Neoteleostei</taxon>
        <taxon>Acanthomorphata</taxon>
        <taxon>Eupercaria</taxon>
        <taxon>Perciformes</taxon>
        <taxon>Notothenioidei</taxon>
        <taxon>Nototheniidae</taxon>
        <taxon>Dissostichus</taxon>
    </lineage>
</organism>
<evidence type="ECO:0000313" key="5">
    <source>
        <dbReference type="Proteomes" id="UP000518266"/>
    </source>
</evidence>
<feature type="transmembrane region" description="Helical" evidence="2">
    <location>
        <begin position="172"/>
        <end position="194"/>
    </location>
</feature>
<feature type="domain" description="Inositol 1,4,5-trisphosphate/ryanodine receptor" evidence="3">
    <location>
        <begin position="241"/>
        <end position="266"/>
    </location>
</feature>
<feature type="region of interest" description="Disordered" evidence="1">
    <location>
        <begin position="24"/>
        <end position="48"/>
    </location>
</feature>
<proteinExistence type="predicted"/>
<keyword evidence="2" id="KW-0472">Membrane</keyword>
<dbReference type="Gene3D" id="2.80.10.50">
    <property type="match status" value="1"/>
</dbReference>
<dbReference type="Pfam" id="PF08709">
    <property type="entry name" value="Ins145_P3_rec"/>
    <property type="match status" value="1"/>
</dbReference>
<evidence type="ECO:0000256" key="2">
    <source>
        <dbReference type="SAM" id="Phobius"/>
    </source>
</evidence>
<evidence type="ECO:0000313" key="4">
    <source>
        <dbReference type="EMBL" id="KAF3860962.1"/>
    </source>
</evidence>
<comment type="caution">
    <text evidence="4">The sequence shown here is derived from an EMBL/GenBank/DDBJ whole genome shotgun (WGS) entry which is preliminary data.</text>
</comment>
<keyword evidence="5" id="KW-1185">Reference proteome</keyword>
<sequence length="266" mass="29229">MEQESTSRPDVGDTDWVSCQRKISGLESRRAVSHTRTSCSSTERQRSTSRALGCEEEVAAWKRAMPRAHRVKEVVPSRPHVVVVPDDAHDRHVSHHAQRQNQAGQEQDRVGRVRAFRQRVERVEESWGVRAGGVSVDLVIVVVSCCYFSPVVKRRVLWCRDRVVLKGLAEGGLLFFFLCAAGQAPGLVAGVSFINQSGERMVGMETVSCSAVAALYKAVSLCRGKTWRATGDQLRMSDSASSFLHIGDIVSLYAEGTVNGFISTLG</sequence>
<keyword evidence="2" id="KW-0812">Transmembrane</keyword>
<keyword evidence="2" id="KW-1133">Transmembrane helix</keyword>
<dbReference type="AlphaFoldDB" id="A0A7J5ZGL3"/>
<dbReference type="Proteomes" id="UP000518266">
    <property type="component" value="Unassembled WGS sequence"/>
</dbReference>
<gene>
    <name evidence="4" type="ORF">F7725_001217</name>
</gene>
<feature type="region of interest" description="Disordered" evidence="1">
    <location>
        <begin position="89"/>
        <end position="109"/>
    </location>
</feature>